<evidence type="ECO:0000313" key="2">
    <source>
        <dbReference type="Proteomes" id="UP000320762"/>
    </source>
</evidence>
<dbReference type="AlphaFoldDB" id="A0A550C1S2"/>
<proteinExistence type="predicted"/>
<accession>A0A550C1S2</accession>
<name>A0A550C1S2_9AGAR</name>
<dbReference type="InterPro" id="IPR032675">
    <property type="entry name" value="LRR_dom_sf"/>
</dbReference>
<dbReference type="EMBL" id="VDMD01000033">
    <property type="protein sequence ID" value="TRM58740.1"/>
    <property type="molecule type" value="Genomic_DNA"/>
</dbReference>
<evidence type="ECO:0008006" key="3">
    <source>
        <dbReference type="Google" id="ProtNLM"/>
    </source>
</evidence>
<dbReference type="OrthoDB" id="3365698at2759"/>
<dbReference type="SUPFAM" id="SSF52047">
    <property type="entry name" value="RNI-like"/>
    <property type="match status" value="1"/>
</dbReference>
<gene>
    <name evidence="1" type="ORF">BD626DRAFT_573252</name>
</gene>
<evidence type="ECO:0000313" key="1">
    <source>
        <dbReference type="EMBL" id="TRM58740.1"/>
    </source>
</evidence>
<sequence>MATLDTLPDEVLESILTDVVDDEGGLLFSVAFAGPAAASAVLLVSRRWRATARIWTHVRVHLDAELADRSAQVFARAVDALQRSGDLSLRIELRYEARHIASFRAYAPTQDLDLGPLMRTSARWETADLYIPDACYGSPAFQAMRGALPRLRALSISVTQLNPTLYVLPEAIDTFSDCPTLESVTVGNSILYPLLNLPWANLKDLTLHGLSVDEVILRLQVCAVLERLTVHVIPQAMSINPTVCMPFIHPTIRVLRIAHSSFDTTRGELLKRLQLPSLAELSLTFKRELLTQWSQKALAEFLVRSNQTRPDVGPCASGNSNLTSLTLRRPNLGYNQLIDLLKLTPTLISFTLADGRPDIDQWQEHDEEPWRPTPSTDTLPVDAIFRALGAPGGEDGEVNKPDVVLVPISPS</sequence>
<comment type="caution">
    <text evidence="1">The sequence shown here is derived from an EMBL/GenBank/DDBJ whole genome shotgun (WGS) entry which is preliminary data.</text>
</comment>
<dbReference type="Gene3D" id="3.80.10.10">
    <property type="entry name" value="Ribonuclease Inhibitor"/>
    <property type="match status" value="1"/>
</dbReference>
<dbReference type="Proteomes" id="UP000320762">
    <property type="component" value="Unassembled WGS sequence"/>
</dbReference>
<protein>
    <recommendedName>
        <fullName evidence="3">F-box domain-containing protein</fullName>
    </recommendedName>
</protein>
<keyword evidence="2" id="KW-1185">Reference proteome</keyword>
<reference evidence="1 2" key="1">
    <citation type="journal article" date="2019" name="New Phytol.">
        <title>Comparative genomics reveals unique wood-decay strategies and fruiting body development in the Schizophyllaceae.</title>
        <authorList>
            <person name="Almasi E."/>
            <person name="Sahu N."/>
            <person name="Krizsan K."/>
            <person name="Balint B."/>
            <person name="Kovacs G.M."/>
            <person name="Kiss B."/>
            <person name="Cseklye J."/>
            <person name="Drula E."/>
            <person name="Henrissat B."/>
            <person name="Nagy I."/>
            <person name="Chovatia M."/>
            <person name="Adam C."/>
            <person name="LaButti K."/>
            <person name="Lipzen A."/>
            <person name="Riley R."/>
            <person name="Grigoriev I.V."/>
            <person name="Nagy L.G."/>
        </authorList>
    </citation>
    <scope>NUCLEOTIDE SEQUENCE [LARGE SCALE GENOMIC DNA]</scope>
    <source>
        <strain evidence="1 2">NL-1724</strain>
    </source>
</reference>
<organism evidence="1 2">
    <name type="scientific">Schizophyllum amplum</name>
    <dbReference type="NCBI Taxonomy" id="97359"/>
    <lineage>
        <taxon>Eukaryota</taxon>
        <taxon>Fungi</taxon>
        <taxon>Dikarya</taxon>
        <taxon>Basidiomycota</taxon>
        <taxon>Agaricomycotina</taxon>
        <taxon>Agaricomycetes</taxon>
        <taxon>Agaricomycetidae</taxon>
        <taxon>Agaricales</taxon>
        <taxon>Schizophyllaceae</taxon>
        <taxon>Schizophyllum</taxon>
    </lineage>
</organism>